<accession>A0ABV1CPC8</accession>
<name>A0ABV1CPC8_9FIRM</name>
<comment type="caution">
    <text evidence="2">The sequence shown here is derived from an EMBL/GenBank/DDBJ whole genome shotgun (WGS) entry which is preliminary data.</text>
</comment>
<dbReference type="EMBL" id="JBBNFW010000187">
    <property type="protein sequence ID" value="MEQ2414240.1"/>
    <property type="molecule type" value="Genomic_DNA"/>
</dbReference>
<dbReference type="RefSeq" id="WP_207742195.1">
    <property type="nucleotide sequence ID" value="NZ_JBBNFW010000187.1"/>
</dbReference>
<dbReference type="SUPFAM" id="SSF52540">
    <property type="entry name" value="P-loop containing nucleoside triphosphate hydrolases"/>
    <property type="match status" value="1"/>
</dbReference>
<protein>
    <recommendedName>
        <fullName evidence="4">Chromosome partitioning protein ParA</fullName>
    </recommendedName>
</protein>
<evidence type="ECO:0000256" key="1">
    <source>
        <dbReference type="SAM" id="Coils"/>
    </source>
</evidence>
<evidence type="ECO:0008006" key="4">
    <source>
        <dbReference type="Google" id="ProtNLM"/>
    </source>
</evidence>
<evidence type="ECO:0000313" key="2">
    <source>
        <dbReference type="EMBL" id="MEQ2414240.1"/>
    </source>
</evidence>
<keyword evidence="3" id="KW-1185">Reference proteome</keyword>
<dbReference type="InterPro" id="IPR027417">
    <property type="entry name" value="P-loop_NTPase"/>
</dbReference>
<organism evidence="2 3">
    <name type="scientific">Blautia acetigignens</name>
    <dbReference type="NCBI Taxonomy" id="2981783"/>
    <lineage>
        <taxon>Bacteria</taxon>
        <taxon>Bacillati</taxon>
        <taxon>Bacillota</taxon>
        <taxon>Clostridia</taxon>
        <taxon>Lachnospirales</taxon>
        <taxon>Lachnospiraceae</taxon>
        <taxon>Blautia</taxon>
    </lineage>
</organism>
<proteinExistence type="predicted"/>
<evidence type="ECO:0000313" key="3">
    <source>
        <dbReference type="Proteomes" id="UP001470752"/>
    </source>
</evidence>
<sequence length="234" mass="25987">MGLMDFFIRPEPVSYGTAKGLNTLQINRIAADLRTARDKVNNQMAKRELLEKQREAAVKVKTEAEEQLGVFGLVQILLQKTSDYARQQVKVRIEDIVSEALNVVFGGNHKFMIDLTLRGNQPIAEYYLNDDSVITKLEKPDYDRGGGKIDIIALALRLAVGEMEGVDGPLFLDEVGKHVSKEYAPSVAYFLKEYSATFGRQIILITHNADLAEIGEVSLAVKRSQSGESEVSVL</sequence>
<dbReference type="Gene3D" id="3.40.50.300">
    <property type="entry name" value="P-loop containing nucleotide triphosphate hydrolases"/>
    <property type="match status" value="1"/>
</dbReference>
<gene>
    <name evidence="2" type="ORF">AAAX94_14595</name>
</gene>
<dbReference type="Proteomes" id="UP001470752">
    <property type="component" value="Unassembled WGS sequence"/>
</dbReference>
<keyword evidence="1" id="KW-0175">Coiled coil</keyword>
<reference evidence="2 3" key="1">
    <citation type="submission" date="2024-04" db="EMBL/GenBank/DDBJ databases">
        <title>Human intestinal bacterial collection.</title>
        <authorList>
            <person name="Pauvert C."/>
            <person name="Hitch T.C.A."/>
            <person name="Clavel T."/>
        </authorList>
    </citation>
    <scope>NUCLEOTIDE SEQUENCE [LARGE SCALE GENOMIC DNA]</scope>
    <source>
        <strain evidence="2 3">CLA-AA-H161</strain>
    </source>
</reference>
<feature type="coiled-coil region" evidence="1">
    <location>
        <begin position="33"/>
        <end position="67"/>
    </location>
</feature>